<name>A0A6C0DHE0_9ZZZZ</name>
<organism evidence="1">
    <name type="scientific">viral metagenome</name>
    <dbReference type="NCBI Taxonomy" id="1070528"/>
    <lineage>
        <taxon>unclassified sequences</taxon>
        <taxon>metagenomes</taxon>
        <taxon>organismal metagenomes</taxon>
    </lineage>
</organism>
<proteinExistence type="predicted"/>
<accession>A0A6C0DHE0</accession>
<sequence length="631" mass="68666">MNQGLLILIFLLIIALVLYRLSRTEAFTDIIPDLQASQKRFNPFGSLVNLLNPQIDLSKETNTLVKQATHSIQFTGGPGAYKEAGVIGTSQIPEGQPESIETAQKICEVVRADTFNKSVCNSFDNVEFAKYCGVTFDLKSTNSKGEVQGIGGLYLEPSQRIRQKSNAVEDIAPEYIYSPTYGRTTVGTFVTDKETCVAVADEMECNQKKSFDLPNCAQCLPSSEFHRIDPKVPLGPPSLIIMTNAHILEFKIIETVEGFVLKEAVKPKEGGLKKRMSGPTTADRISVPGLKEGSVITVGMVRETIVDTFADLTAPVKPPSGSKFNDDDITSDNFFIAGFVTGQTRKGTYTLDIKYLLVETEGYKPRFFGTKSVSYEGTTVKCYAVNPDINKPITLRMPFSFASIASSDSKRCDNGPFVTTAASAAFLDSDPCHKAGSGPGTYSPVCLDQIFKGFGGTDKGTGSPLKPEGLKAILFDGSKPRTLEEIGDFLMEQGSKAGKGMYNGMSLSREEWEAARMFMTGDSFIDPCEGGLSDECIQSLYTNPNTYDLPTDTYASLNENGLPVFCTADGLLNPRRPEGLQIAKSLLTKQAVIDKYRSTLAISNNNNLSNDDRKNALNDCYGITLGSKIIL</sequence>
<dbReference type="EMBL" id="MN739613">
    <property type="protein sequence ID" value="QHT15802.1"/>
    <property type="molecule type" value="Genomic_DNA"/>
</dbReference>
<evidence type="ECO:0000313" key="1">
    <source>
        <dbReference type="EMBL" id="QHT15802.1"/>
    </source>
</evidence>
<dbReference type="AlphaFoldDB" id="A0A6C0DHE0"/>
<protein>
    <submittedName>
        <fullName evidence="1">Uncharacterized protein</fullName>
    </submittedName>
</protein>
<reference evidence="1" key="1">
    <citation type="journal article" date="2020" name="Nature">
        <title>Giant virus diversity and host interactions through global metagenomics.</title>
        <authorList>
            <person name="Schulz F."/>
            <person name="Roux S."/>
            <person name="Paez-Espino D."/>
            <person name="Jungbluth S."/>
            <person name="Walsh D.A."/>
            <person name="Denef V.J."/>
            <person name="McMahon K.D."/>
            <person name="Konstantinidis K.T."/>
            <person name="Eloe-Fadrosh E.A."/>
            <person name="Kyrpides N.C."/>
            <person name="Woyke T."/>
        </authorList>
    </citation>
    <scope>NUCLEOTIDE SEQUENCE</scope>
    <source>
        <strain evidence="1">GVMAG-M-3300023174-176</strain>
    </source>
</reference>